<dbReference type="GO" id="GO:0005737">
    <property type="term" value="C:cytoplasm"/>
    <property type="evidence" value="ECO:0007669"/>
    <property type="project" value="UniProtKB-SubCell"/>
</dbReference>
<evidence type="ECO:0000256" key="4">
    <source>
        <dbReference type="ARBA" id="ARBA00011062"/>
    </source>
</evidence>
<evidence type="ECO:0000256" key="8">
    <source>
        <dbReference type="ARBA" id="ARBA00022801"/>
    </source>
</evidence>
<comment type="cofactor">
    <cofactor evidence="2">
        <name>Mg(2+)</name>
        <dbReference type="ChEBI" id="CHEBI:18420"/>
    </cofactor>
</comment>
<dbReference type="EMBL" id="CP021425">
    <property type="protein sequence ID" value="ARU57667.1"/>
    <property type="molecule type" value="Genomic_DNA"/>
</dbReference>
<dbReference type="GO" id="GO:0004309">
    <property type="term" value="F:exopolyphosphatase activity"/>
    <property type="evidence" value="ECO:0007669"/>
    <property type="project" value="TreeGrafter"/>
</dbReference>
<dbReference type="NCBIfam" id="NF001489">
    <property type="entry name" value="PRK00346.1-3"/>
    <property type="match status" value="1"/>
</dbReference>
<comment type="subcellular location">
    <subcellularLocation>
        <location evidence="3 9">Cytoplasm</location>
    </subcellularLocation>
</comment>
<feature type="binding site" evidence="9">
    <location>
        <position position="8"/>
    </location>
    <ligand>
        <name>a divalent metal cation</name>
        <dbReference type="ChEBI" id="CHEBI:60240"/>
    </ligand>
</feature>
<dbReference type="HAMAP" id="MF_00060">
    <property type="entry name" value="SurE"/>
    <property type="match status" value="1"/>
</dbReference>
<accession>A0A1Y0IAX3</accession>
<protein>
    <recommendedName>
        <fullName evidence="9">5'-nucleotidase SurE</fullName>
        <ecNumber evidence="9">3.1.3.5</ecNumber>
    </recommendedName>
    <alternativeName>
        <fullName evidence="9">Nucleoside 5'-monophosphate phosphohydrolase</fullName>
    </alternativeName>
</protein>
<dbReference type="EC" id="3.1.3.5" evidence="9"/>
<evidence type="ECO:0000256" key="3">
    <source>
        <dbReference type="ARBA" id="ARBA00004496"/>
    </source>
</evidence>
<dbReference type="SUPFAM" id="SSF64167">
    <property type="entry name" value="SurE-like"/>
    <property type="match status" value="1"/>
</dbReference>
<evidence type="ECO:0000259" key="10">
    <source>
        <dbReference type="Pfam" id="PF01975"/>
    </source>
</evidence>
<comment type="cofactor">
    <cofactor evidence="9">
        <name>a divalent metal cation</name>
        <dbReference type="ChEBI" id="CHEBI:60240"/>
    </cofactor>
    <text evidence="9">Binds 1 divalent metal cation per subunit.</text>
</comment>
<dbReference type="AlphaFoldDB" id="A0A1Y0IAX3"/>
<organism evidence="11 12">
    <name type="scientific">Oleiphilus messinensis</name>
    <dbReference type="NCBI Taxonomy" id="141451"/>
    <lineage>
        <taxon>Bacteria</taxon>
        <taxon>Pseudomonadati</taxon>
        <taxon>Pseudomonadota</taxon>
        <taxon>Gammaproteobacteria</taxon>
        <taxon>Oceanospirillales</taxon>
        <taxon>Oleiphilaceae</taxon>
        <taxon>Oleiphilus</taxon>
    </lineage>
</organism>
<evidence type="ECO:0000256" key="7">
    <source>
        <dbReference type="ARBA" id="ARBA00022741"/>
    </source>
</evidence>
<comment type="catalytic activity">
    <reaction evidence="1 9">
        <text>a ribonucleoside 5'-phosphate + H2O = a ribonucleoside + phosphate</text>
        <dbReference type="Rhea" id="RHEA:12484"/>
        <dbReference type="ChEBI" id="CHEBI:15377"/>
        <dbReference type="ChEBI" id="CHEBI:18254"/>
        <dbReference type="ChEBI" id="CHEBI:43474"/>
        <dbReference type="ChEBI" id="CHEBI:58043"/>
        <dbReference type="EC" id="3.1.3.5"/>
    </reaction>
</comment>
<keyword evidence="8 9" id="KW-0378">Hydrolase</keyword>
<keyword evidence="7 9" id="KW-0547">Nucleotide-binding</keyword>
<evidence type="ECO:0000256" key="2">
    <source>
        <dbReference type="ARBA" id="ARBA00001946"/>
    </source>
</evidence>
<evidence type="ECO:0000256" key="1">
    <source>
        <dbReference type="ARBA" id="ARBA00000815"/>
    </source>
</evidence>
<dbReference type="GO" id="GO:0000166">
    <property type="term" value="F:nucleotide binding"/>
    <property type="evidence" value="ECO:0007669"/>
    <property type="project" value="UniProtKB-KW"/>
</dbReference>
<dbReference type="Gene3D" id="3.40.1210.10">
    <property type="entry name" value="Survival protein SurE-like phosphatase/nucleotidase"/>
    <property type="match status" value="1"/>
</dbReference>
<gene>
    <name evidence="9" type="primary">surE</name>
    <name evidence="11" type="ORF">OLMES_3640</name>
</gene>
<dbReference type="NCBIfam" id="NF001490">
    <property type="entry name" value="PRK00346.1-4"/>
    <property type="match status" value="1"/>
</dbReference>
<dbReference type="KEGG" id="ome:OLMES_3640"/>
<dbReference type="GO" id="GO:0008254">
    <property type="term" value="F:3'-nucleotidase activity"/>
    <property type="evidence" value="ECO:0007669"/>
    <property type="project" value="TreeGrafter"/>
</dbReference>
<keyword evidence="6 9" id="KW-0479">Metal-binding</keyword>
<feature type="binding site" evidence="9">
    <location>
        <position position="91"/>
    </location>
    <ligand>
        <name>a divalent metal cation</name>
        <dbReference type="ChEBI" id="CHEBI:60240"/>
    </ligand>
</feature>
<name>A0A1Y0IAX3_9GAMM</name>
<dbReference type="InterPro" id="IPR030048">
    <property type="entry name" value="SurE"/>
</dbReference>
<keyword evidence="5 9" id="KW-0963">Cytoplasm</keyword>
<dbReference type="NCBIfam" id="TIGR00087">
    <property type="entry name" value="surE"/>
    <property type="match status" value="1"/>
</dbReference>
<dbReference type="PANTHER" id="PTHR30457:SF12">
    <property type="entry name" value="5'_3'-NUCLEOTIDASE SURE"/>
    <property type="match status" value="1"/>
</dbReference>
<comment type="similarity">
    <text evidence="4 9">Belongs to the SurE nucleotidase family.</text>
</comment>
<proteinExistence type="inferred from homology"/>
<evidence type="ECO:0000313" key="12">
    <source>
        <dbReference type="Proteomes" id="UP000196027"/>
    </source>
</evidence>
<keyword evidence="12" id="KW-1185">Reference proteome</keyword>
<dbReference type="OrthoDB" id="9780815at2"/>
<evidence type="ECO:0000313" key="11">
    <source>
        <dbReference type="EMBL" id="ARU57667.1"/>
    </source>
</evidence>
<sequence>MKLLLANDDGVYAPGLHILAEVLSKVADIKVVAPDRDHSGASNSLTLNRPLKPVLTSNGFYSVDGTPTDCVHLGVTNLFDVVFDRVVSGINTHANLGDDVLYSGTVAAATEGRFLEQCPIAVSLANTGGHHYSTAAQVVLKLLLKSDKLTLPPRTILNVNVPDMPLDEIRGVKITRLGHRARGGLPERTVDPRGQERFWIGSAGEGDDAGPDTDFWAVANGFVSITPISVDMTRYDVVDALNAWVPGGEL</sequence>
<feature type="binding site" evidence="9">
    <location>
        <position position="39"/>
    </location>
    <ligand>
        <name>a divalent metal cation</name>
        <dbReference type="ChEBI" id="CHEBI:60240"/>
    </ligand>
</feature>
<dbReference type="RefSeq" id="WP_087462532.1">
    <property type="nucleotide sequence ID" value="NZ_CP021425.1"/>
</dbReference>
<evidence type="ECO:0000256" key="6">
    <source>
        <dbReference type="ARBA" id="ARBA00022723"/>
    </source>
</evidence>
<dbReference type="Proteomes" id="UP000196027">
    <property type="component" value="Chromosome"/>
</dbReference>
<reference evidence="11 12" key="1">
    <citation type="submission" date="2017-05" db="EMBL/GenBank/DDBJ databases">
        <title>Genomic insights into alkan degradation activity of Oleiphilus messinensis.</title>
        <authorList>
            <person name="Kozyavkin S.A."/>
            <person name="Slesarev A.I."/>
            <person name="Golyshin P.N."/>
            <person name="Korzhenkov A."/>
            <person name="Golyshina O.N."/>
            <person name="Toshchakov S.V."/>
        </authorList>
    </citation>
    <scope>NUCLEOTIDE SEQUENCE [LARGE SCALE GENOMIC DNA]</scope>
    <source>
        <strain evidence="11 12">ME102</strain>
    </source>
</reference>
<evidence type="ECO:0000256" key="5">
    <source>
        <dbReference type="ARBA" id="ARBA00022490"/>
    </source>
</evidence>
<evidence type="ECO:0000256" key="9">
    <source>
        <dbReference type="HAMAP-Rule" id="MF_00060"/>
    </source>
</evidence>
<comment type="function">
    <text evidence="9">Nucleotidase that shows phosphatase activity on nucleoside 5'-monophosphates.</text>
</comment>
<dbReference type="InterPro" id="IPR002828">
    <property type="entry name" value="SurE-like_Pase/nucleotidase"/>
</dbReference>
<dbReference type="InterPro" id="IPR036523">
    <property type="entry name" value="SurE-like_sf"/>
</dbReference>
<feature type="domain" description="Survival protein SurE-like phosphatase/nucleotidase" evidence="10">
    <location>
        <begin position="4"/>
        <end position="181"/>
    </location>
</feature>
<dbReference type="FunFam" id="3.40.1210.10:FF:000001">
    <property type="entry name" value="5'/3'-nucleotidase SurE"/>
    <property type="match status" value="1"/>
</dbReference>
<dbReference type="GO" id="GO:0046872">
    <property type="term" value="F:metal ion binding"/>
    <property type="evidence" value="ECO:0007669"/>
    <property type="project" value="UniProtKB-UniRule"/>
</dbReference>
<dbReference type="Pfam" id="PF01975">
    <property type="entry name" value="SurE"/>
    <property type="match status" value="1"/>
</dbReference>
<dbReference type="PANTHER" id="PTHR30457">
    <property type="entry name" value="5'-NUCLEOTIDASE SURE"/>
    <property type="match status" value="1"/>
</dbReference>
<feature type="binding site" evidence="9">
    <location>
        <position position="9"/>
    </location>
    <ligand>
        <name>a divalent metal cation</name>
        <dbReference type="ChEBI" id="CHEBI:60240"/>
    </ligand>
</feature>
<dbReference type="GO" id="GO:0008253">
    <property type="term" value="F:5'-nucleotidase activity"/>
    <property type="evidence" value="ECO:0007669"/>
    <property type="project" value="UniProtKB-UniRule"/>
</dbReference>